<evidence type="ECO:0000313" key="2">
    <source>
        <dbReference type="EMBL" id="KAK2196575.1"/>
    </source>
</evidence>
<reference evidence="2" key="1">
    <citation type="journal article" date="2023" name="Nat. Microbiol.">
        <title>Babesia duncani multi-omics identifies virulence factors and drug targets.</title>
        <authorList>
            <person name="Singh P."/>
            <person name="Lonardi S."/>
            <person name="Liang Q."/>
            <person name="Vydyam P."/>
            <person name="Khabirova E."/>
            <person name="Fang T."/>
            <person name="Gihaz S."/>
            <person name="Thekkiniath J."/>
            <person name="Munshi M."/>
            <person name="Abel S."/>
            <person name="Ciampossin L."/>
            <person name="Batugedara G."/>
            <person name="Gupta M."/>
            <person name="Lu X.M."/>
            <person name="Lenz T."/>
            <person name="Chakravarty S."/>
            <person name="Cornillot E."/>
            <person name="Hu Y."/>
            <person name="Ma W."/>
            <person name="Gonzalez L.M."/>
            <person name="Sanchez S."/>
            <person name="Estrada K."/>
            <person name="Sanchez-Flores A."/>
            <person name="Montero E."/>
            <person name="Harb O.S."/>
            <person name="Le Roch K.G."/>
            <person name="Mamoun C.B."/>
        </authorList>
    </citation>
    <scope>NUCLEOTIDE SEQUENCE</scope>
    <source>
        <strain evidence="2">WA1</strain>
    </source>
</reference>
<dbReference type="Proteomes" id="UP001214638">
    <property type="component" value="Unassembled WGS sequence"/>
</dbReference>
<dbReference type="Pfam" id="PF26188">
    <property type="entry name" value="RESC6"/>
    <property type="match status" value="1"/>
</dbReference>
<dbReference type="RefSeq" id="XP_067803417.1">
    <property type="nucleotide sequence ID" value="XM_067946853.1"/>
</dbReference>
<proteinExistence type="predicted"/>
<evidence type="ECO:0000259" key="1">
    <source>
        <dbReference type="Pfam" id="PF26188"/>
    </source>
</evidence>
<dbReference type="InterPro" id="IPR058917">
    <property type="entry name" value="RESC6_dom"/>
</dbReference>
<comment type="caution">
    <text evidence="2">The sequence shown here is derived from an EMBL/GenBank/DDBJ whole genome shotgun (WGS) entry which is preliminary data.</text>
</comment>
<sequence length="582" mass="66929">MHISRITSYAKLNTKLVYDAGTKASIKVYHLQELAKARKECIDSKVSTTEYANYSRKNDYLTNKIIRKYIDDYIPIVKEVDLLVSQLSPTQLLATAIAYSLLPNVGKPEWNRLCGAVNKHAYSQHANVTGISSSEVAMVLYCFAKVFKNQTHSSFSLLRWVTRDIGNLNERDVGMILFYMRRTKCVPYDMTNRDHVTFAKILRSITMGLSTQGGNKLVKYTPSGVVSVVYNFAAIGMVPWFLIYKACNLVYQYSHRLKHKEIALHSRSLAMLKFRDTRTLKNFANLINDADFLNTTTITCLLYSYAKLKYRPKCGFKSLLSQIQRGIFQFKDEEVAQIAYALGQLGIKCDDVFNSISLFVQNRIEFQCCQHFAMLIQAYSRVGIYDPNLMDAIVKKSLQVLSGFTLSQVVCILDGCVVLGHFDKVAFNGYLKAITNFSEDNPPDHLLNQLNRIMYCIRLEHPRFLEDISTSNMSLINQYQGPFLITSHKKCESLLFECLNEMQVEFERHGKIDFNTSMDVLTEASFCPISGSILGAPKMKKRHIEKLGYRHYQIRKKDWFVNLYIFTCMNTGYQRVWKPEWL</sequence>
<organism evidence="2 3">
    <name type="scientific">Babesia duncani</name>
    <dbReference type="NCBI Taxonomy" id="323732"/>
    <lineage>
        <taxon>Eukaryota</taxon>
        <taxon>Sar</taxon>
        <taxon>Alveolata</taxon>
        <taxon>Apicomplexa</taxon>
        <taxon>Aconoidasida</taxon>
        <taxon>Piroplasmida</taxon>
        <taxon>Babesiidae</taxon>
        <taxon>Babesia</taxon>
    </lineage>
</organism>
<accession>A0AAD9PKX3</accession>
<protein>
    <recommendedName>
        <fullName evidence="1">RNA-editing substrate-binding complex 6 protein domain-containing protein</fullName>
    </recommendedName>
</protein>
<gene>
    <name evidence="2" type="ORF">BdWA1_001822</name>
</gene>
<keyword evidence="3" id="KW-1185">Reference proteome</keyword>
<dbReference type="GeneID" id="94336120"/>
<feature type="domain" description="RNA-editing substrate-binding complex 6 protein" evidence="1">
    <location>
        <begin position="258"/>
        <end position="402"/>
    </location>
</feature>
<name>A0AAD9PKX3_9APIC</name>
<dbReference type="KEGG" id="bdw:94336120"/>
<dbReference type="EMBL" id="JALLKP010000002">
    <property type="protein sequence ID" value="KAK2196575.1"/>
    <property type="molecule type" value="Genomic_DNA"/>
</dbReference>
<dbReference type="AlphaFoldDB" id="A0AAD9PKX3"/>
<evidence type="ECO:0000313" key="3">
    <source>
        <dbReference type="Proteomes" id="UP001214638"/>
    </source>
</evidence>